<dbReference type="SUPFAM" id="SSF52151">
    <property type="entry name" value="FabD/lysophospholipase-like"/>
    <property type="match status" value="1"/>
</dbReference>
<dbReference type="Gene3D" id="3.30.70.250">
    <property type="entry name" value="Malonyl-CoA ACP transacylase, ACP-binding"/>
    <property type="match status" value="1"/>
</dbReference>
<evidence type="ECO:0000256" key="1">
    <source>
        <dbReference type="ARBA" id="ARBA00013258"/>
    </source>
</evidence>
<dbReference type="FunFam" id="3.30.70.250:FF:000001">
    <property type="entry name" value="Malonyl CoA-acyl carrier protein transacylase"/>
    <property type="match status" value="1"/>
</dbReference>
<evidence type="ECO:0000256" key="3">
    <source>
        <dbReference type="ARBA" id="ARBA00022679"/>
    </source>
</evidence>
<keyword evidence="3 6" id="KW-0808">Transferase</keyword>
<evidence type="ECO:0000256" key="6">
    <source>
        <dbReference type="PIRNR" id="PIRNR000446"/>
    </source>
</evidence>
<reference evidence="7" key="1">
    <citation type="submission" date="2019-11" db="EMBL/GenBank/DDBJ databases">
        <authorList>
            <person name="Feng L."/>
        </authorList>
    </citation>
    <scope>NUCLEOTIDE SEQUENCE</scope>
    <source>
        <strain evidence="7">PclaraLFYP37</strain>
    </source>
</reference>
<evidence type="ECO:0000256" key="4">
    <source>
        <dbReference type="ARBA" id="ARBA00023315"/>
    </source>
</evidence>
<dbReference type="Gene3D" id="3.40.366.10">
    <property type="entry name" value="Malonyl-Coenzyme A Acyl Carrier Protein, domain 2"/>
    <property type="match status" value="1"/>
</dbReference>
<dbReference type="RefSeq" id="WP_021979669.1">
    <property type="nucleotide sequence ID" value="NZ_CACRUT010000008.1"/>
</dbReference>
<dbReference type="PANTHER" id="PTHR42681:SF1">
    <property type="entry name" value="MALONYL-COA-ACYL CARRIER PROTEIN TRANSACYLASE, MITOCHONDRIAL"/>
    <property type="match status" value="1"/>
</dbReference>
<dbReference type="InterPro" id="IPR016035">
    <property type="entry name" value="Acyl_Trfase/lysoPLipase"/>
</dbReference>
<dbReference type="AlphaFoldDB" id="A0A6N3A0P3"/>
<dbReference type="InterPro" id="IPR014043">
    <property type="entry name" value="Acyl_transferase_dom"/>
</dbReference>
<evidence type="ECO:0000256" key="2">
    <source>
        <dbReference type="ARBA" id="ARBA00018953"/>
    </source>
</evidence>
<dbReference type="PIRSF" id="PIRSF000446">
    <property type="entry name" value="Mct"/>
    <property type="match status" value="1"/>
</dbReference>
<dbReference type="EMBL" id="CACRUT010000008">
    <property type="protein sequence ID" value="VYT83440.1"/>
    <property type="molecule type" value="Genomic_DNA"/>
</dbReference>
<dbReference type="EC" id="2.3.1.39" evidence="1 6"/>
<dbReference type="Pfam" id="PF00698">
    <property type="entry name" value="Acyl_transf_1"/>
    <property type="match status" value="1"/>
</dbReference>
<evidence type="ECO:0000313" key="7">
    <source>
        <dbReference type="EMBL" id="VYT83440.1"/>
    </source>
</evidence>
<evidence type="ECO:0000256" key="5">
    <source>
        <dbReference type="ARBA" id="ARBA00048462"/>
    </source>
</evidence>
<comment type="catalytic activity">
    <reaction evidence="5 6">
        <text>holo-[ACP] + malonyl-CoA = malonyl-[ACP] + CoA</text>
        <dbReference type="Rhea" id="RHEA:41792"/>
        <dbReference type="Rhea" id="RHEA-COMP:9623"/>
        <dbReference type="Rhea" id="RHEA-COMP:9685"/>
        <dbReference type="ChEBI" id="CHEBI:57287"/>
        <dbReference type="ChEBI" id="CHEBI:57384"/>
        <dbReference type="ChEBI" id="CHEBI:64479"/>
        <dbReference type="ChEBI" id="CHEBI:78449"/>
        <dbReference type="EC" id="2.3.1.39"/>
    </reaction>
</comment>
<proteinExistence type="inferred from homology"/>
<dbReference type="NCBIfam" id="TIGR00128">
    <property type="entry name" value="fabD"/>
    <property type="match status" value="1"/>
</dbReference>
<gene>
    <name evidence="7" type="primary">fabD</name>
    <name evidence="7" type="ORF">PCLFYP37_01250</name>
</gene>
<comment type="similarity">
    <text evidence="6">Belongs to the fabD family.</text>
</comment>
<dbReference type="SUPFAM" id="SSF55048">
    <property type="entry name" value="Probable ACP-binding domain of malonyl-CoA ACP transacylase"/>
    <property type="match status" value="1"/>
</dbReference>
<dbReference type="GO" id="GO:0005829">
    <property type="term" value="C:cytosol"/>
    <property type="evidence" value="ECO:0007669"/>
    <property type="project" value="TreeGrafter"/>
</dbReference>
<dbReference type="InterPro" id="IPR016036">
    <property type="entry name" value="Malonyl_transacylase_ACP-bd"/>
</dbReference>
<protein>
    <recommendedName>
        <fullName evidence="2 6">Malonyl CoA-acyl carrier protein transacylase</fullName>
        <ecNumber evidence="1 6">2.3.1.39</ecNumber>
    </recommendedName>
</protein>
<organism evidence="7">
    <name type="scientific">Paraprevotella clara</name>
    <dbReference type="NCBI Taxonomy" id="454154"/>
    <lineage>
        <taxon>Bacteria</taxon>
        <taxon>Pseudomonadati</taxon>
        <taxon>Bacteroidota</taxon>
        <taxon>Bacteroidia</taxon>
        <taxon>Bacteroidales</taxon>
        <taxon>Prevotellaceae</taxon>
        <taxon>Paraprevotella</taxon>
    </lineage>
</organism>
<accession>A0A6N3A0P3</accession>
<dbReference type="GO" id="GO:0006633">
    <property type="term" value="P:fatty acid biosynthetic process"/>
    <property type="evidence" value="ECO:0007669"/>
    <property type="project" value="TreeGrafter"/>
</dbReference>
<dbReference type="PANTHER" id="PTHR42681">
    <property type="entry name" value="MALONYL-COA-ACYL CARRIER PROTEIN TRANSACYLASE, MITOCHONDRIAL"/>
    <property type="match status" value="1"/>
</dbReference>
<name>A0A6N3A0P3_9BACT</name>
<dbReference type="GO" id="GO:0004314">
    <property type="term" value="F:[acyl-carrier-protein] S-malonyltransferase activity"/>
    <property type="evidence" value="ECO:0007669"/>
    <property type="project" value="UniProtKB-EC"/>
</dbReference>
<dbReference type="SMART" id="SM00827">
    <property type="entry name" value="PKS_AT"/>
    <property type="match status" value="1"/>
</dbReference>
<dbReference type="InterPro" id="IPR050858">
    <property type="entry name" value="Mal-CoA-ACP_Trans/PKS_FabD"/>
</dbReference>
<dbReference type="InterPro" id="IPR001227">
    <property type="entry name" value="Ac_transferase_dom_sf"/>
</dbReference>
<sequence>MKAFVFPGQGAQFVGMGKDLYDNNPLAKELFEKANDILGFRITDIMFSGTDEELKQTKVTQPAVFLHSVISALCMGEDVAPDMVAGHSLGEFSALVAAGALNFEDGLKLVYARAMAMQKACEAAPSTMAAIVGLDDATIENVCTEINTENNVVVPANYNCPGQLVISGNVEAVKAACEKLKAAGAKRALLLPVGGAFHSPLMQPAKDELQAAIEATTFNTPKCAVYQNVDAQAHTDAEEIKANLIAQLTASVRWTQEVQNMIAAGATDFTECGPGKVLQGMIGKIAKGNDAVTAHGIQA</sequence>
<keyword evidence="4 6" id="KW-0012">Acyltransferase</keyword>
<dbReference type="InterPro" id="IPR004410">
    <property type="entry name" value="Malonyl_CoA-ACP_transAc_FabD"/>
</dbReference>
<dbReference type="InterPro" id="IPR024925">
    <property type="entry name" value="Malonyl_CoA-ACP_transAc"/>
</dbReference>